<dbReference type="NCBIfam" id="TIGR00199">
    <property type="entry name" value="PncC_domain"/>
    <property type="match status" value="1"/>
</dbReference>
<reference evidence="2 3" key="1">
    <citation type="submission" date="2022-08" db="EMBL/GenBank/DDBJ databases">
        <title>Genome Sequence of the sulphate-reducing bacterium, Pseudodesulfovibrio sp. SYK.</title>
        <authorList>
            <person name="Kondo R."/>
            <person name="Kataoka T."/>
        </authorList>
    </citation>
    <scope>NUCLEOTIDE SEQUENCE [LARGE SCALE GENOMIC DNA]</scope>
    <source>
        <strain evidence="2 3">SYK</strain>
    </source>
</reference>
<name>A0ABN6S5R4_9BACT</name>
<proteinExistence type="predicted"/>
<dbReference type="Pfam" id="PF02464">
    <property type="entry name" value="CinA"/>
    <property type="match status" value="1"/>
</dbReference>
<evidence type="ECO:0000313" key="3">
    <source>
        <dbReference type="Proteomes" id="UP001317742"/>
    </source>
</evidence>
<dbReference type="Proteomes" id="UP001317742">
    <property type="component" value="Chromosome"/>
</dbReference>
<dbReference type="EMBL" id="AP026709">
    <property type="protein sequence ID" value="BDQ37663.1"/>
    <property type="molecule type" value="Genomic_DNA"/>
</dbReference>
<gene>
    <name evidence="2" type="primary">ygaD</name>
    <name evidence="2" type="ORF">SYK_20230</name>
</gene>
<organism evidence="2 3">
    <name type="scientific">Pseudodesulfovibrio nedwellii</name>
    <dbReference type="NCBI Taxonomy" id="2973072"/>
    <lineage>
        <taxon>Bacteria</taxon>
        <taxon>Pseudomonadati</taxon>
        <taxon>Thermodesulfobacteriota</taxon>
        <taxon>Desulfovibrionia</taxon>
        <taxon>Desulfovibrionales</taxon>
        <taxon>Desulfovibrionaceae</taxon>
    </lineage>
</organism>
<dbReference type="InterPro" id="IPR036653">
    <property type="entry name" value="CinA-like_C"/>
</dbReference>
<keyword evidence="3" id="KW-1185">Reference proteome</keyword>
<dbReference type="RefSeq" id="WP_281760181.1">
    <property type="nucleotide sequence ID" value="NZ_AP026709.1"/>
</dbReference>
<feature type="domain" description="CinA C-terminal" evidence="1">
    <location>
        <begin position="12"/>
        <end position="157"/>
    </location>
</feature>
<dbReference type="SUPFAM" id="SSF142433">
    <property type="entry name" value="CinA-like"/>
    <property type="match status" value="1"/>
</dbReference>
<evidence type="ECO:0000259" key="1">
    <source>
        <dbReference type="Pfam" id="PF02464"/>
    </source>
</evidence>
<dbReference type="Gene3D" id="3.90.950.20">
    <property type="entry name" value="CinA-like"/>
    <property type="match status" value="1"/>
</dbReference>
<protein>
    <recommendedName>
        <fullName evidence="1">CinA C-terminal domain-containing protein</fullName>
    </recommendedName>
</protein>
<evidence type="ECO:0000313" key="2">
    <source>
        <dbReference type="EMBL" id="BDQ37663.1"/>
    </source>
</evidence>
<sequence>MDMNLISRAVVELGECLRVEDNYLATAESCTGGLLASILTDTPGSSEWFAGSVVAYSNEVKTNLLGVSSEILEKHGAVSEPVVLAMAQGVLKAVGARVSVAISGIAGPSGGTPDKPVGTVWMAWAWPSGTRARLYNFSGSREDIKGQAVMAAVNGLLGVTK</sequence>
<accession>A0ABN6S5R4</accession>
<dbReference type="InterPro" id="IPR008136">
    <property type="entry name" value="CinA_C"/>
</dbReference>